<evidence type="ECO:0008006" key="3">
    <source>
        <dbReference type="Google" id="ProtNLM"/>
    </source>
</evidence>
<sequence length="537" mass="61085">MDAYALTEGPEYNALGPPLDLRNAMPCGPLPQELYDIVIDQVASSQPTDAAGTKDTLLACMLACKQLAESSRKHLYQDVKLSYSSKLPRINILYHPSRLGKYVRRLRIRDDSRIREPEWIGRLDDDSELEVIDGHFLTTFLPMLSLLTNINYLAIQDPKWRRFGVQTRTFLVQHFSPTITKLHLRNINFWNSNQAVRLLQSFPHLSDMSVLGGVAWGYLDHTRSQLSSPVPLSLGTLRISDDAFCTISAYSVHLVNWLVAERPLVRARKLYICWSQPNTRVLVGLMRKLWDNLGELHLCLSVQEEKFMVPNKNAGFYALEDDEVSDAGLDDIIDPESCKQWKMQLAADTSIYDSGLEAWQSLNAQLARLCIAQAPKLKHVTIEFRVPLDLSEIQTLCGWITSTARSDLRLDVTMNMEKYGSENDNLDLIDETLTVYLKTWGSIFSGTSFKVLWPYNVWDSSVSRHSEDFPWFNWAKNGWPMLRGLGLPFKGHTVNAELPRSEDDYPIQWTIGETNLVRANIARFLAEVGITLEPPPP</sequence>
<evidence type="ECO:0000313" key="1">
    <source>
        <dbReference type="EMBL" id="EMD31528.1"/>
    </source>
</evidence>
<gene>
    <name evidence="1" type="ORF">CERSUDRAFT_78145</name>
</gene>
<evidence type="ECO:0000313" key="2">
    <source>
        <dbReference type="Proteomes" id="UP000016930"/>
    </source>
</evidence>
<protein>
    <recommendedName>
        <fullName evidence="3">F-box domain-containing protein</fullName>
    </recommendedName>
</protein>
<organism evidence="1 2">
    <name type="scientific">Ceriporiopsis subvermispora (strain B)</name>
    <name type="common">White-rot fungus</name>
    <name type="synonym">Gelatoporia subvermispora</name>
    <dbReference type="NCBI Taxonomy" id="914234"/>
    <lineage>
        <taxon>Eukaryota</taxon>
        <taxon>Fungi</taxon>
        <taxon>Dikarya</taxon>
        <taxon>Basidiomycota</taxon>
        <taxon>Agaricomycotina</taxon>
        <taxon>Agaricomycetes</taxon>
        <taxon>Polyporales</taxon>
        <taxon>Gelatoporiaceae</taxon>
        <taxon>Gelatoporia</taxon>
    </lineage>
</organism>
<reference evidence="1 2" key="1">
    <citation type="journal article" date="2012" name="Proc. Natl. Acad. Sci. U.S.A.">
        <title>Comparative genomics of Ceriporiopsis subvermispora and Phanerochaete chrysosporium provide insight into selective ligninolysis.</title>
        <authorList>
            <person name="Fernandez-Fueyo E."/>
            <person name="Ruiz-Duenas F.J."/>
            <person name="Ferreira P."/>
            <person name="Floudas D."/>
            <person name="Hibbett D.S."/>
            <person name="Canessa P."/>
            <person name="Larrondo L.F."/>
            <person name="James T.Y."/>
            <person name="Seelenfreund D."/>
            <person name="Lobos S."/>
            <person name="Polanco R."/>
            <person name="Tello M."/>
            <person name="Honda Y."/>
            <person name="Watanabe T."/>
            <person name="Watanabe T."/>
            <person name="Ryu J.S."/>
            <person name="Kubicek C.P."/>
            <person name="Schmoll M."/>
            <person name="Gaskell J."/>
            <person name="Hammel K.E."/>
            <person name="St John F.J."/>
            <person name="Vanden Wymelenberg A."/>
            <person name="Sabat G."/>
            <person name="Splinter BonDurant S."/>
            <person name="Syed K."/>
            <person name="Yadav J.S."/>
            <person name="Doddapaneni H."/>
            <person name="Subramanian V."/>
            <person name="Lavin J.L."/>
            <person name="Oguiza J.A."/>
            <person name="Perez G."/>
            <person name="Pisabarro A.G."/>
            <person name="Ramirez L."/>
            <person name="Santoyo F."/>
            <person name="Master E."/>
            <person name="Coutinho P.M."/>
            <person name="Henrissat B."/>
            <person name="Lombard V."/>
            <person name="Magnuson J.K."/>
            <person name="Kuees U."/>
            <person name="Hori C."/>
            <person name="Igarashi K."/>
            <person name="Samejima M."/>
            <person name="Held B.W."/>
            <person name="Barry K.W."/>
            <person name="LaButti K.M."/>
            <person name="Lapidus A."/>
            <person name="Lindquist E.A."/>
            <person name="Lucas S.M."/>
            <person name="Riley R."/>
            <person name="Salamov A.A."/>
            <person name="Hoffmeister D."/>
            <person name="Schwenk D."/>
            <person name="Hadar Y."/>
            <person name="Yarden O."/>
            <person name="de Vries R.P."/>
            <person name="Wiebenga A."/>
            <person name="Stenlid J."/>
            <person name="Eastwood D."/>
            <person name="Grigoriev I.V."/>
            <person name="Berka R.M."/>
            <person name="Blanchette R.A."/>
            <person name="Kersten P."/>
            <person name="Martinez A.T."/>
            <person name="Vicuna R."/>
            <person name="Cullen D."/>
        </authorList>
    </citation>
    <scope>NUCLEOTIDE SEQUENCE [LARGE SCALE GENOMIC DNA]</scope>
    <source>
        <strain evidence="1 2">B</strain>
    </source>
</reference>
<dbReference type="Proteomes" id="UP000016930">
    <property type="component" value="Unassembled WGS sequence"/>
</dbReference>
<keyword evidence="2" id="KW-1185">Reference proteome</keyword>
<dbReference type="HOGENOM" id="CLU_507118_0_0_1"/>
<dbReference type="EMBL" id="KB445818">
    <property type="protein sequence ID" value="EMD31528.1"/>
    <property type="molecule type" value="Genomic_DNA"/>
</dbReference>
<dbReference type="OrthoDB" id="2804474at2759"/>
<proteinExistence type="predicted"/>
<name>M2Q414_CERS8</name>
<dbReference type="AlphaFoldDB" id="M2Q414"/>
<accession>M2Q414</accession>